<comment type="caution">
    <text evidence="1">The sequence shown here is derived from an EMBL/GenBank/DDBJ whole genome shotgun (WGS) entry which is preliminary data.</text>
</comment>
<proteinExistence type="predicted"/>
<accession>A0ACC1TVE3</accession>
<dbReference type="Proteomes" id="UP001163835">
    <property type="component" value="Unassembled WGS sequence"/>
</dbReference>
<name>A0ACC1TVE3_9AGAR</name>
<dbReference type="EMBL" id="MU795203">
    <property type="protein sequence ID" value="KAJ3808720.1"/>
    <property type="molecule type" value="Genomic_DNA"/>
</dbReference>
<gene>
    <name evidence="1" type="ORF">F5876DRAFT_45440</name>
</gene>
<keyword evidence="2" id="KW-1185">Reference proteome</keyword>
<evidence type="ECO:0000313" key="1">
    <source>
        <dbReference type="EMBL" id="KAJ3808720.1"/>
    </source>
</evidence>
<sequence length="258" mass="28849">MPVPDTFDAFVPSNFAGLFATAEIPPYIGLTELRELERNVVKKFQPSYLHAQKFCSEMILNHSLRCYYLALAILQSFPSQTPSIPQISRDELIGRVYLACILHDLGLSSHEEAITHPTRDMTFEFHGGILAYEHLRAEYAPDLLLNNSQIADVAQSIMLHTVSFQTGMSSAAGMLLYVSALIDVLGYDAVPPNIKERAISYDTVREIEEAFPLDGMTLRFGGQIRDMLDAKPNCLVSHSVSFSLQLCYVSNNYCSQIF</sequence>
<evidence type="ECO:0000313" key="2">
    <source>
        <dbReference type="Proteomes" id="UP001163835"/>
    </source>
</evidence>
<reference evidence="1" key="1">
    <citation type="submission" date="2022-09" db="EMBL/GenBank/DDBJ databases">
        <title>A Global Phylogenomic Analysis of the Shiitake Genus Lentinula.</title>
        <authorList>
            <consortium name="DOE Joint Genome Institute"/>
            <person name="Sierra-Patev S."/>
            <person name="Min B."/>
            <person name="Naranjo-Ortiz M."/>
            <person name="Looney B."/>
            <person name="Konkel Z."/>
            <person name="Slot J.C."/>
            <person name="Sakamoto Y."/>
            <person name="Steenwyk J.L."/>
            <person name="Rokas A."/>
            <person name="Carro J."/>
            <person name="Camarero S."/>
            <person name="Ferreira P."/>
            <person name="Molpeceres G."/>
            <person name="Ruiz-Duenas F.J."/>
            <person name="Serrano A."/>
            <person name="Henrissat B."/>
            <person name="Drula E."/>
            <person name="Hughes K.W."/>
            <person name="Mata J.L."/>
            <person name="Ishikawa N.K."/>
            <person name="Vargas-Isla R."/>
            <person name="Ushijima S."/>
            <person name="Smith C.A."/>
            <person name="Ahrendt S."/>
            <person name="Andreopoulos W."/>
            <person name="He G."/>
            <person name="Labutti K."/>
            <person name="Lipzen A."/>
            <person name="Ng V."/>
            <person name="Riley R."/>
            <person name="Sandor L."/>
            <person name="Barry K."/>
            <person name="Martinez A.T."/>
            <person name="Xiao Y."/>
            <person name="Gibbons J.G."/>
            <person name="Terashima K."/>
            <person name="Grigoriev I.V."/>
            <person name="Hibbett D.S."/>
        </authorList>
    </citation>
    <scope>NUCLEOTIDE SEQUENCE</scope>
    <source>
        <strain evidence="1">TMI1499</strain>
    </source>
</reference>
<organism evidence="1 2">
    <name type="scientific">Lentinula aff. lateritia</name>
    <dbReference type="NCBI Taxonomy" id="2804960"/>
    <lineage>
        <taxon>Eukaryota</taxon>
        <taxon>Fungi</taxon>
        <taxon>Dikarya</taxon>
        <taxon>Basidiomycota</taxon>
        <taxon>Agaricomycotina</taxon>
        <taxon>Agaricomycetes</taxon>
        <taxon>Agaricomycetidae</taxon>
        <taxon>Agaricales</taxon>
        <taxon>Marasmiineae</taxon>
        <taxon>Omphalotaceae</taxon>
        <taxon>Lentinula</taxon>
    </lineage>
</organism>
<protein>
    <submittedName>
        <fullName evidence="1">Uncharacterized protein</fullName>
    </submittedName>
</protein>